<keyword evidence="5" id="KW-0863">Zinc-finger</keyword>
<comment type="subcellular location">
    <subcellularLocation>
        <location evidence="1">Nucleus</location>
    </subcellularLocation>
</comment>
<reference evidence="11 12" key="1">
    <citation type="submission" date="2023-11" db="EMBL/GenBank/DDBJ databases">
        <title>Dfirmibasis_genome.</title>
        <authorList>
            <person name="Edelbroek B."/>
            <person name="Kjellin J."/>
            <person name="Jerlstrom-Hultqvist J."/>
            <person name="Soderbom F."/>
        </authorList>
    </citation>
    <scope>NUCLEOTIDE SEQUENCE [LARGE SCALE GENOMIC DNA]</scope>
    <source>
        <strain evidence="11 12">TNS-C-14</strain>
    </source>
</reference>
<dbReference type="SUPFAM" id="SSF50249">
    <property type="entry name" value="Nucleic acid-binding proteins"/>
    <property type="match status" value="3"/>
</dbReference>
<accession>A0AAN7U043</accession>
<evidence type="ECO:0000256" key="1">
    <source>
        <dbReference type="ARBA" id="ARBA00004123"/>
    </source>
</evidence>
<keyword evidence="6" id="KW-0862">Zinc</keyword>
<dbReference type="GO" id="GO:0008270">
    <property type="term" value="F:zinc ion binding"/>
    <property type="evidence" value="ECO:0007669"/>
    <property type="project" value="UniProtKB-KW"/>
</dbReference>
<organism evidence="11 12">
    <name type="scientific">Dictyostelium firmibasis</name>
    <dbReference type="NCBI Taxonomy" id="79012"/>
    <lineage>
        <taxon>Eukaryota</taxon>
        <taxon>Amoebozoa</taxon>
        <taxon>Evosea</taxon>
        <taxon>Eumycetozoa</taxon>
        <taxon>Dictyostelia</taxon>
        <taxon>Dictyosteliales</taxon>
        <taxon>Dictyosteliaceae</taxon>
        <taxon>Dictyostelium</taxon>
    </lineage>
</organism>
<feature type="compositionally biased region" description="Low complexity" evidence="9">
    <location>
        <begin position="168"/>
        <end position="180"/>
    </location>
</feature>
<dbReference type="AlphaFoldDB" id="A0AAN7U043"/>
<protein>
    <recommendedName>
        <fullName evidence="10">Replication protein A OB domain-containing protein</fullName>
    </recommendedName>
</protein>
<proteinExistence type="inferred from homology"/>
<gene>
    <name evidence="11" type="ORF">RB653_008963</name>
</gene>
<dbReference type="Gene3D" id="2.40.50.140">
    <property type="entry name" value="Nucleic acid-binding proteins"/>
    <property type="match status" value="3"/>
</dbReference>
<evidence type="ECO:0000256" key="9">
    <source>
        <dbReference type="SAM" id="MobiDB-lite"/>
    </source>
</evidence>
<feature type="compositionally biased region" description="Low complexity" evidence="9">
    <location>
        <begin position="118"/>
        <end position="137"/>
    </location>
</feature>
<dbReference type="GO" id="GO:0003677">
    <property type="term" value="F:DNA binding"/>
    <property type="evidence" value="ECO:0007669"/>
    <property type="project" value="UniProtKB-KW"/>
</dbReference>
<evidence type="ECO:0000256" key="2">
    <source>
        <dbReference type="ARBA" id="ARBA00005690"/>
    </source>
</evidence>
<keyword evidence="7" id="KW-0238">DNA-binding</keyword>
<evidence type="ECO:0000256" key="3">
    <source>
        <dbReference type="ARBA" id="ARBA00022705"/>
    </source>
</evidence>
<evidence type="ECO:0000313" key="12">
    <source>
        <dbReference type="Proteomes" id="UP001344447"/>
    </source>
</evidence>
<comment type="similarity">
    <text evidence="2">Belongs to the replication factor A protein 1 family.</text>
</comment>
<dbReference type="Pfam" id="PF16900">
    <property type="entry name" value="REPA_OB_2"/>
    <property type="match status" value="1"/>
</dbReference>
<dbReference type="InterPro" id="IPR031657">
    <property type="entry name" value="REPA_OB_2"/>
</dbReference>
<dbReference type="FunFam" id="2.40.50.140:FF:000064">
    <property type="entry name" value="Replication protein A subunit"/>
    <property type="match status" value="1"/>
</dbReference>
<dbReference type="FunFam" id="2.40.50.140:FF:000041">
    <property type="entry name" value="Replication protein A subunit"/>
    <property type="match status" value="1"/>
</dbReference>
<dbReference type="GO" id="GO:0006260">
    <property type="term" value="P:DNA replication"/>
    <property type="evidence" value="ECO:0007669"/>
    <property type="project" value="UniProtKB-KW"/>
</dbReference>
<evidence type="ECO:0000256" key="7">
    <source>
        <dbReference type="ARBA" id="ARBA00023125"/>
    </source>
</evidence>
<keyword evidence="12" id="KW-1185">Reference proteome</keyword>
<dbReference type="PANTHER" id="PTHR47165">
    <property type="entry name" value="OS03G0429900 PROTEIN"/>
    <property type="match status" value="1"/>
</dbReference>
<feature type="region of interest" description="Disordered" evidence="9">
    <location>
        <begin position="111"/>
        <end position="180"/>
    </location>
</feature>
<evidence type="ECO:0000256" key="6">
    <source>
        <dbReference type="ARBA" id="ARBA00022833"/>
    </source>
</evidence>
<name>A0AAN7U043_9MYCE</name>
<evidence type="ECO:0000256" key="5">
    <source>
        <dbReference type="ARBA" id="ARBA00022771"/>
    </source>
</evidence>
<dbReference type="Proteomes" id="UP001344447">
    <property type="component" value="Unassembled WGS sequence"/>
</dbReference>
<keyword evidence="3" id="KW-0235">DNA replication</keyword>
<feature type="compositionally biased region" description="Polar residues" evidence="9">
    <location>
        <begin position="138"/>
        <end position="162"/>
    </location>
</feature>
<sequence>MSINRGCLTNIINVEQTKRFQNIDCRVQVIKTKQSSSNNLEIHLSDQDHIFVGISKADPSNIPINSIVNLSDFSINFPKRFLNIVQFNVISQEKEIKTTPGKNLTYHSVYKKTDGNSQNNNQQPPPQQQQQQQFQQPRSNTTMGANSGISSRGNPLASQRNQAGAIRSNNSLGGNNNNNNMNGGSNNFYADLSSQPITDISHIATGMGQQFTIKAMVRNKQPLKSWTKGANGEGKLFSMELVDSTGEIKCACFSDSSNPSNFINALYDCFENGKVYFIQRFFVKNANQKFNTLSHPCELSINSESRVMVSPDQTQYTAHYKFTKIADIENLEKNATCDVIGSITHIDPIANLTSKQGKEFTKFGITIADDTNASISVVFWNEKATEVSPQVKAGDIIAMKGVKVSDFSGRTLSYGFTSSFELNDEQLQETSNLRAHLQNFDINSLQSLTIASTYTPNTYEQIDLPIFLIRTIPKGSPLYISDPKSSKQLYRTIGQFQRVIPLSQMEEINKVDDISSKLDWKYKACTKCKKSCPEGSCSHCGSPDWEYSYRMTLKLSDGDDAISVELMGKTGDKLFGYSAAKMYELSQEQINEIFNSVLSNNYVVSLAPSTYTGSNGQEYNRFNVFDFSILYDSNSKLSSNQFQHYIESSFNDCRLFNDLQQ</sequence>
<evidence type="ECO:0000256" key="8">
    <source>
        <dbReference type="ARBA" id="ARBA00023242"/>
    </source>
</evidence>
<dbReference type="InterPro" id="IPR012340">
    <property type="entry name" value="NA-bd_OB-fold"/>
</dbReference>
<evidence type="ECO:0000259" key="10">
    <source>
        <dbReference type="Pfam" id="PF16900"/>
    </source>
</evidence>
<evidence type="ECO:0000313" key="11">
    <source>
        <dbReference type="EMBL" id="KAK5579282.1"/>
    </source>
</evidence>
<feature type="domain" description="Replication protein A OB" evidence="10">
    <location>
        <begin position="325"/>
        <end position="422"/>
    </location>
</feature>
<keyword evidence="8" id="KW-0539">Nucleus</keyword>
<comment type="caution">
    <text evidence="11">The sequence shown here is derived from an EMBL/GenBank/DDBJ whole genome shotgun (WGS) entry which is preliminary data.</text>
</comment>
<evidence type="ECO:0000256" key="4">
    <source>
        <dbReference type="ARBA" id="ARBA00022723"/>
    </source>
</evidence>
<dbReference type="EMBL" id="JAVFKY010000003">
    <property type="protein sequence ID" value="KAK5579282.1"/>
    <property type="molecule type" value="Genomic_DNA"/>
</dbReference>
<dbReference type="PANTHER" id="PTHR47165:SF4">
    <property type="entry name" value="OS03G0429900 PROTEIN"/>
    <property type="match status" value="1"/>
</dbReference>
<dbReference type="GO" id="GO:0005634">
    <property type="term" value="C:nucleus"/>
    <property type="evidence" value="ECO:0007669"/>
    <property type="project" value="UniProtKB-SubCell"/>
</dbReference>
<keyword evidence="4" id="KW-0479">Metal-binding</keyword>
<dbReference type="CDD" id="cd04475">
    <property type="entry name" value="RPA1_DBD_B"/>
    <property type="match status" value="1"/>
</dbReference>
<dbReference type="CDD" id="cd04474">
    <property type="entry name" value="RPA1_DBD_A"/>
    <property type="match status" value="1"/>
</dbReference>